<dbReference type="GO" id="GO:0005524">
    <property type="term" value="F:ATP binding"/>
    <property type="evidence" value="ECO:0007669"/>
    <property type="project" value="UniProtKB-KW"/>
</dbReference>
<evidence type="ECO:0000313" key="7">
    <source>
        <dbReference type="Proteomes" id="UP000025227"/>
    </source>
</evidence>
<keyword evidence="2" id="KW-0547">Nucleotide-binding</keyword>
<dbReference type="Pfam" id="PF00152">
    <property type="entry name" value="tRNA-synt_2"/>
    <property type="match status" value="1"/>
</dbReference>
<dbReference type="PROSITE" id="PS50862">
    <property type="entry name" value="AA_TRNA_LIGASE_II"/>
    <property type="match status" value="1"/>
</dbReference>
<dbReference type="PANTHER" id="PTHR22594:SF34">
    <property type="entry name" value="ASPARAGINE--TRNA LIGASE, MITOCHONDRIAL-RELATED"/>
    <property type="match status" value="1"/>
</dbReference>
<evidence type="ECO:0000256" key="1">
    <source>
        <dbReference type="ARBA" id="ARBA00022598"/>
    </source>
</evidence>
<dbReference type="Gene3D" id="2.40.50.140">
    <property type="entry name" value="Nucleic acid-binding proteins"/>
    <property type="match status" value="1"/>
</dbReference>
<reference evidence="8" key="1">
    <citation type="submission" date="2020-12" db="UniProtKB">
        <authorList>
            <consortium name="WormBaseParasite"/>
        </authorList>
    </citation>
    <scope>IDENTIFICATION</scope>
    <source>
        <strain evidence="8">MHco3</strain>
    </source>
</reference>
<dbReference type="PANTHER" id="PTHR22594">
    <property type="entry name" value="ASPARTYL/LYSYL-TRNA SYNTHETASE"/>
    <property type="match status" value="1"/>
</dbReference>
<dbReference type="InterPro" id="IPR012340">
    <property type="entry name" value="NA-bd_OB-fold"/>
</dbReference>
<proteinExistence type="predicted"/>
<protein>
    <submittedName>
        <fullName evidence="8">AA_TRNA_LIGASE_II domain-containing protein</fullName>
    </submittedName>
</protein>
<evidence type="ECO:0000256" key="2">
    <source>
        <dbReference type="ARBA" id="ARBA00022741"/>
    </source>
</evidence>
<dbReference type="GO" id="GO:0006421">
    <property type="term" value="P:asparaginyl-tRNA aminoacylation"/>
    <property type="evidence" value="ECO:0007669"/>
    <property type="project" value="TreeGrafter"/>
</dbReference>
<evidence type="ECO:0000256" key="5">
    <source>
        <dbReference type="ARBA" id="ARBA00023146"/>
    </source>
</evidence>
<keyword evidence="5" id="KW-0030">Aminoacyl-tRNA synthetase</keyword>
<organism evidence="7 8">
    <name type="scientific">Haemonchus contortus</name>
    <name type="common">Barber pole worm</name>
    <dbReference type="NCBI Taxonomy" id="6289"/>
    <lineage>
        <taxon>Eukaryota</taxon>
        <taxon>Metazoa</taxon>
        <taxon>Ecdysozoa</taxon>
        <taxon>Nematoda</taxon>
        <taxon>Chromadorea</taxon>
        <taxon>Rhabditida</taxon>
        <taxon>Rhabditina</taxon>
        <taxon>Rhabditomorpha</taxon>
        <taxon>Strongyloidea</taxon>
        <taxon>Trichostrongylidae</taxon>
        <taxon>Haemonchus</taxon>
    </lineage>
</organism>
<dbReference type="SUPFAM" id="SSF50249">
    <property type="entry name" value="Nucleic acid-binding proteins"/>
    <property type="match status" value="1"/>
</dbReference>
<dbReference type="Proteomes" id="UP000025227">
    <property type="component" value="Unplaced"/>
</dbReference>
<evidence type="ECO:0000256" key="4">
    <source>
        <dbReference type="ARBA" id="ARBA00022917"/>
    </source>
</evidence>
<name>A0A7I4YCY8_HAECO</name>
<accession>A0A7I4YCY8</accession>
<keyword evidence="1" id="KW-0436">Ligase</keyword>
<keyword evidence="7" id="KW-1185">Reference proteome</keyword>
<evidence type="ECO:0000259" key="6">
    <source>
        <dbReference type="PROSITE" id="PS50862"/>
    </source>
</evidence>
<dbReference type="InterPro" id="IPR004364">
    <property type="entry name" value="Aa-tRNA-synt_II"/>
</dbReference>
<evidence type="ECO:0000313" key="8">
    <source>
        <dbReference type="WBParaSite" id="HCON_00082890-00001"/>
    </source>
</evidence>
<dbReference type="GO" id="GO:0004816">
    <property type="term" value="F:asparagine-tRNA ligase activity"/>
    <property type="evidence" value="ECO:0007669"/>
    <property type="project" value="TreeGrafter"/>
</dbReference>
<keyword evidence="4" id="KW-0648">Protein biosynthesis</keyword>
<feature type="domain" description="Aminoacyl-transfer RNA synthetases class-II family profile" evidence="6">
    <location>
        <begin position="142"/>
        <end position="440"/>
    </location>
</feature>
<dbReference type="InterPro" id="IPR006195">
    <property type="entry name" value="aa-tRNA-synth_II"/>
</dbReference>
<keyword evidence="3" id="KW-0067">ATP-binding</keyword>
<dbReference type="InterPro" id="IPR045864">
    <property type="entry name" value="aa-tRNA-synth_II/BPL/LPL"/>
</dbReference>
<sequence length="450" mass="50031">MAASLRRGNVALLRFCRYLSDSTVKTLPSSSSKSEVKLKGWVQKSHKCGALTFLHISDGLSAKQDQVVVPKSSCPSVPVGCAVSIKGQWQPSSGSQQDMEVLANECKVLATDVEPRYSSLSPDHLRKSVHLRTRSPAFAALLRLRSRLLSMTHDYFTSRGYVHIDTPMITLNDCEGAGEAFCIATTSSTSEDFFDKKDVYLSVSGQLHLEAMVSGISQVYTISTGLRADKQQSRNHLTEFKMLEAELSFCDDLETLLALAEDFLLSSIRGLVNDTHLADDLELVAPFSSKGHLESLRGIANGPPFPRVRYADALQLLIDKNQKVTGRGFNKQNEMFLVSYYNSPVFVTHFPSDQKPFYMQRSPDGNVTESFDLICPVVGELAGGSIRESSIEVLRKRTPVIDWYSELRERGKPISGGFGMGFERLLQVLLGVQNIKDTIPFPRWYKHCQC</sequence>
<dbReference type="SUPFAM" id="SSF55681">
    <property type="entry name" value="Class II aaRS and biotin synthetases"/>
    <property type="match status" value="1"/>
</dbReference>
<dbReference type="OrthoDB" id="360585at2759"/>
<dbReference type="Gene3D" id="3.30.930.10">
    <property type="entry name" value="Bira Bifunctional Protein, Domain 2"/>
    <property type="match status" value="1"/>
</dbReference>
<dbReference type="OMA" id="PRFPGQC"/>
<dbReference type="AlphaFoldDB" id="A0A7I4YCY8"/>
<dbReference type="WBParaSite" id="HCON_00082890-00001">
    <property type="protein sequence ID" value="HCON_00082890-00001"/>
    <property type="gene ID" value="HCON_00082890"/>
</dbReference>
<evidence type="ECO:0000256" key="3">
    <source>
        <dbReference type="ARBA" id="ARBA00022840"/>
    </source>
</evidence>
<dbReference type="GO" id="GO:0005739">
    <property type="term" value="C:mitochondrion"/>
    <property type="evidence" value="ECO:0007669"/>
    <property type="project" value="TreeGrafter"/>
</dbReference>